<dbReference type="PANTHER" id="PTHR36203:SF1">
    <property type="entry name" value="ASCORBATE-SPECIFIC PTS SYSTEM EIIA COMPONENT"/>
    <property type="match status" value="1"/>
</dbReference>
<name>A0A9X2DP94_9BACI</name>
<keyword evidence="6" id="KW-0598">Phosphotransferase system</keyword>
<gene>
    <name evidence="16" type="ORF">M3202_08560</name>
</gene>
<evidence type="ECO:0000256" key="9">
    <source>
        <dbReference type="ARBA" id="ARBA00037387"/>
    </source>
</evidence>
<feature type="domain" description="PTS EIIA type-2" evidence="13">
    <location>
        <begin position="542"/>
        <end position="682"/>
    </location>
</feature>
<evidence type="ECO:0000256" key="5">
    <source>
        <dbReference type="ARBA" id="ARBA00022679"/>
    </source>
</evidence>
<dbReference type="Gene3D" id="3.40.930.10">
    <property type="entry name" value="Mannitol-specific EII, Chain A"/>
    <property type="match status" value="1"/>
</dbReference>
<keyword evidence="5" id="KW-0808">Transferase</keyword>
<keyword evidence="2" id="KW-0813">Transport</keyword>
<dbReference type="Pfam" id="PF00359">
    <property type="entry name" value="PTS_EIIA_2"/>
    <property type="match status" value="1"/>
</dbReference>
<accession>A0A9X2DP94</accession>
<evidence type="ECO:0000313" key="17">
    <source>
        <dbReference type="Proteomes" id="UP001139179"/>
    </source>
</evidence>
<keyword evidence="8" id="KW-0010">Activator</keyword>
<feature type="coiled-coil region" evidence="12">
    <location>
        <begin position="184"/>
        <end position="211"/>
    </location>
</feature>
<dbReference type="InterPro" id="IPR036634">
    <property type="entry name" value="PRD_sf"/>
</dbReference>
<evidence type="ECO:0000256" key="11">
    <source>
        <dbReference type="ARBA" id="ARBA00042072"/>
    </source>
</evidence>
<organism evidence="16 17">
    <name type="scientific">Halalkalibacter oceani</name>
    <dbReference type="NCBI Taxonomy" id="1653776"/>
    <lineage>
        <taxon>Bacteria</taxon>
        <taxon>Bacillati</taxon>
        <taxon>Bacillota</taxon>
        <taxon>Bacilli</taxon>
        <taxon>Bacillales</taxon>
        <taxon>Bacillaceae</taxon>
        <taxon>Halalkalibacter</taxon>
    </lineage>
</organism>
<evidence type="ECO:0000256" key="8">
    <source>
        <dbReference type="ARBA" id="ARBA00023159"/>
    </source>
</evidence>
<evidence type="ECO:0000259" key="14">
    <source>
        <dbReference type="PROSITE" id="PS51099"/>
    </source>
</evidence>
<dbReference type="GO" id="GO:0006355">
    <property type="term" value="P:regulation of DNA-templated transcription"/>
    <property type="evidence" value="ECO:0007669"/>
    <property type="project" value="InterPro"/>
</dbReference>
<dbReference type="InterPro" id="IPR011608">
    <property type="entry name" value="PRD"/>
</dbReference>
<dbReference type="CDD" id="cd05568">
    <property type="entry name" value="PTS_IIB_bgl_like"/>
    <property type="match status" value="1"/>
</dbReference>
<dbReference type="InterPro" id="IPR051351">
    <property type="entry name" value="Ascorbate-PTS_EIIA_comp"/>
</dbReference>
<reference evidence="16" key="1">
    <citation type="submission" date="2022-05" db="EMBL/GenBank/DDBJ databases">
        <title>Comparative Genomics of Spacecraft Associated Microbes.</title>
        <authorList>
            <person name="Tran M.T."/>
            <person name="Wright A."/>
            <person name="Seuylemezian A."/>
            <person name="Eisen J."/>
            <person name="Coil D."/>
        </authorList>
    </citation>
    <scope>NUCLEOTIDE SEQUENCE</scope>
    <source>
        <strain evidence="16">214.1.1</strain>
    </source>
</reference>
<dbReference type="CDD" id="cd00211">
    <property type="entry name" value="PTS_IIA_fru"/>
    <property type="match status" value="1"/>
</dbReference>
<keyword evidence="12" id="KW-0175">Coiled coil</keyword>
<dbReference type="InterPro" id="IPR002178">
    <property type="entry name" value="PTS_EIIA_type-2_dom"/>
</dbReference>
<dbReference type="AlphaFoldDB" id="A0A9X2DP94"/>
<sequence>MALNERSQKILNELARNPNVTSALLVKKYQLSRRQLGYTIKQINAWLKEEELPEIERTRQGHFVVDHSVFAKINREHVPGEQETVQFLTEEQRVYLILLMLISSKEELSLLHFHSELGYSKNTILSDLKQVHHYAGEYGLSVRYSRKSGYLLEGNELHIRRLLVRVTNFIFGIHSGKKLFMATASIEQAEIDQLNKQIEKVESELAIKFTDEKLQVMPYVFLLVLRRIENGCLLEPFPDCYQELAETREYEATKEIFRSGSEAPIQERLFITLHLLTSNIHWSEVKGDPVIPQLQAAIADMLRQFEQSACVYFQERELLFKKLLQHIKPAYYRIKYQLAEIDEVKESFSQEYQELLHLVRRSIGPLEKVIGAKMPDVEVMYITMLIGSWMTRQGESIEKKVKAIVVCPQGVSVSRLMFQELSGLFPEFIFLDSLSMREFYEYHLSYDIVFSQTKLETEKPLYLTKTFLGREERQRLKQQVMQDLHGYSPNEINLDYVIDIVRNYTKIEDEKGLKKELGYYLFQNQQQVAAIDRGDEKVSLRELIRPGHISLRHSAPSWEDALRLAAEPLVRGGVVEERYVEALVRNPVRDPYIIIAPGLAIPHAAPEEGAREVGMSLLRLQKPVAFTAEEDVQLMIVIAAVDKQQHIRALRQLFKLAASEKDRKRLIEANTVAEIYDMIEMYSSD</sequence>
<comment type="caution">
    <text evidence="16">The sequence shown here is derived from an EMBL/GenBank/DDBJ whole genome shotgun (WGS) entry which is preliminary data.</text>
</comment>
<feature type="domain" description="PRD" evidence="15">
    <location>
        <begin position="289"/>
        <end position="396"/>
    </location>
</feature>
<dbReference type="GO" id="GO:0009401">
    <property type="term" value="P:phosphoenolpyruvate-dependent sugar phosphotransferase system"/>
    <property type="evidence" value="ECO:0007669"/>
    <property type="project" value="UniProtKB-KW"/>
</dbReference>
<keyword evidence="3" id="KW-0963">Cytoplasm</keyword>
<feature type="domain" description="PRD" evidence="15">
    <location>
        <begin position="185"/>
        <end position="285"/>
    </location>
</feature>
<evidence type="ECO:0000256" key="1">
    <source>
        <dbReference type="ARBA" id="ARBA00004496"/>
    </source>
</evidence>
<evidence type="ECO:0000259" key="13">
    <source>
        <dbReference type="PROSITE" id="PS51094"/>
    </source>
</evidence>
<keyword evidence="17" id="KW-1185">Reference proteome</keyword>
<dbReference type="RefSeq" id="WP_251222922.1">
    <property type="nucleotide sequence ID" value="NZ_JAMBOL010000005.1"/>
</dbReference>
<dbReference type="Pfam" id="PF00874">
    <property type="entry name" value="PRD"/>
    <property type="match status" value="1"/>
</dbReference>
<dbReference type="Gene3D" id="1.10.1790.10">
    <property type="entry name" value="PRD domain"/>
    <property type="match status" value="1"/>
</dbReference>
<dbReference type="PROSITE" id="PS51099">
    <property type="entry name" value="PTS_EIIB_TYPE_2"/>
    <property type="match status" value="1"/>
</dbReference>
<dbReference type="GO" id="GO:0005737">
    <property type="term" value="C:cytoplasm"/>
    <property type="evidence" value="ECO:0007669"/>
    <property type="project" value="UniProtKB-SubCell"/>
</dbReference>
<dbReference type="SUPFAM" id="SSF55804">
    <property type="entry name" value="Phoshotransferase/anion transport protein"/>
    <property type="match status" value="1"/>
</dbReference>
<feature type="domain" description="PTS EIIB type-2" evidence="14">
    <location>
        <begin position="401"/>
        <end position="488"/>
    </location>
</feature>
<dbReference type="PANTHER" id="PTHR36203">
    <property type="entry name" value="ASCORBATE-SPECIFIC PTS SYSTEM EIIA COMPONENT"/>
    <property type="match status" value="1"/>
</dbReference>
<evidence type="ECO:0000256" key="6">
    <source>
        <dbReference type="ARBA" id="ARBA00022683"/>
    </source>
</evidence>
<keyword evidence="7" id="KW-0418">Kinase</keyword>
<dbReference type="SUPFAM" id="SSF63520">
    <property type="entry name" value="PTS-regulatory domain, PRD"/>
    <property type="match status" value="1"/>
</dbReference>
<evidence type="ECO:0000256" key="10">
    <source>
        <dbReference type="ARBA" id="ARBA00041175"/>
    </source>
</evidence>
<dbReference type="InterPro" id="IPR007737">
    <property type="entry name" value="Mga_HTH"/>
</dbReference>
<evidence type="ECO:0000313" key="16">
    <source>
        <dbReference type="EMBL" id="MCM3714136.1"/>
    </source>
</evidence>
<dbReference type="PROSITE" id="PS51372">
    <property type="entry name" value="PRD_2"/>
    <property type="match status" value="2"/>
</dbReference>
<evidence type="ECO:0000259" key="15">
    <source>
        <dbReference type="PROSITE" id="PS51372"/>
    </source>
</evidence>
<evidence type="ECO:0000256" key="3">
    <source>
        <dbReference type="ARBA" id="ARBA00022490"/>
    </source>
</evidence>
<proteinExistence type="predicted"/>
<keyword evidence="4" id="KW-0597">Phosphoprotein</keyword>
<dbReference type="PROSITE" id="PS51094">
    <property type="entry name" value="PTS_EIIA_TYPE_2"/>
    <property type="match status" value="1"/>
</dbReference>
<evidence type="ECO:0000256" key="7">
    <source>
        <dbReference type="ARBA" id="ARBA00022777"/>
    </source>
</evidence>
<dbReference type="EMBL" id="JAMBOL010000005">
    <property type="protein sequence ID" value="MCM3714136.1"/>
    <property type="molecule type" value="Genomic_DNA"/>
</dbReference>
<dbReference type="GO" id="GO:0016301">
    <property type="term" value="F:kinase activity"/>
    <property type="evidence" value="ECO:0007669"/>
    <property type="project" value="UniProtKB-KW"/>
</dbReference>
<protein>
    <recommendedName>
        <fullName evidence="10">Ascorbate-specific PTS system EIIA component</fullName>
    </recommendedName>
    <alternativeName>
        <fullName evidence="11">Ascorbate-specific phosphotransferase enzyme IIA component</fullName>
    </alternativeName>
</protein>
<dbReference type="GO" id="GO:0008982">
    <property type="term" value="F:protein-N(PI)-phosphohistidine-sugar phosphotransferase activity"/>
    <property type="evidence" value="ECO:0007669"/>
    <property type="project" value="InterPro"/>
</dbReference>
<evidence type="ECO:0000256" key="2">
    <source>
        <dbReference type="ARBA" id="ARBA00022448"/>
    </source>
</evidence>
<dbReference type="InterPro" id="IPR013011">
    <property type="entry name" value="PTS_EIIB_2"/>
</dbReference>
<evidence type="ECO:0000256" key="12">
    <source>
        <dbReference type="SAM" id="Coils"/>
    </source>
</evidence>
<comment type="subcellular location">
    <subcellularLocation>
        <location evidence="1">Cytoplasm</location>
    </subcellularLocation>
</comment>
<dbReference type="Pfam" id="PF05043">
    <property type="entry name" value="Mga"/>
    <property type="match status" value="1"/>
</dbReference>
<dbReference type="InterPro" id="IPR016152">
    <property type="entry name" value="PTrfase/Anion_transptr"/>
</dbReference>
<comment type="function">
    <text evidence="9">The phosphoenolpyruvate-dependent sugar phosphotransferase system (sugar PTS), a major carbohydrate active transport system, catalyzes the phosphorylation of incoming sugar substrates concomitantly with their translocation across the cell membrane. The enzyme II UlaABC PTS system is involved in ascorbate transport.</text>
</comment>
<evidence type="ECO:0000256" key="4">
    <source>
        <dbReference type="ARBA" id="ARBA00022553"/>
    </source>
</evidence>
<dbReference type="Proteomes" id="UP001139179">
    <property type="component" value="Unassembled WGS sequence"/>
</dbReference>